<feature type="binding site" evidence="13">
    <location>
        <position position="215"/>
    </location>
    <ligand>
        <name>Zn(2+)</name>
        <dbReference type="ChEBI" id="CHEBI:29105"/>
    </ligand>
</feature>
<dbReference type="SUPFAM" id="SSF57850">
    <property type="entry name" value="RING/U-box"/>
    <property type="match status" value="2"/>
</dbReference>
<dbReference type="SMART" id="SM00165">
    <property type="entry name" value="UBA"/>
    <property type="match status" value="2"/>
</dbReference>
<evidence type="ECO:0000256" key="1">
    <source>
        <dbReference type="ARBA" id="ARBA00000707"/>
    </source>
</evidence>
<keyword evidence="8 11" id="KW-0378">Hydrolase</keyword>
<evidence type="ECO:0000256" key="5">
    <source>
        <dbReference type="ARBA" id="ARBA00022737"/>
    </source>
</evidence>
<keyword evidence="7 11" id="KW-0833">Ubl conjugation pathway</keyword>
<dbReference type="InterPro" id="IPR001394">
    <property type="entry name" value="Peptidase_C19_UCH"/>
</dbReference>
<feature type="binding site" evidence="13">
    <location>
        <position position="185"/>
    </location>
    <ligand>
        <name>Zn(2+)</name>
        <dbReference type="ChEBI" id="CHEBI:29105"/>
    </ligand>
</feature>
<dbReference type="Gene3D" id="3.30.40.10">
    <property type="entry name" value="Zinc/RING finger domain, C3HC4 (zinc finger)"/>
    <property type="match status" value="2"/>
</dbReference>
<keyword evidence="6 14" id="KW-0863">Zinc-finger</keyword>
<evidence type="ECO:0000256" key="7">
    <source>
        <dbReference type="ARBA" id="ARBA00022786"/>
    </source>
</evidence>
<dbReference type="STRING" id="78915.A0A4P9XZ56"/>
<dbReference type="Pfam" id="PF00443">
    <property type="entry name" value="UCH"/>
    <property type="match status" value="1"/>
</dbReference>
<dbReference type="Pfam" id="PF17807">
    <property type="entry name" value="zf-UBP_var"/>
    <property type="match status" value="1"/>
</dbReference>
<dbReference type="CDD" id="cd14386">
    <property type="entry name" value="UBA2_UBP5"/>
    <property type="match status" value="1"/>
</dbReference>
<evidence type="ECO:0000256" key="13">
    <source>
        <dbReference type="PIRSR" id="PIRSR016308-3"/>
    </source>
</evidence>
<dbReference type="InterPro" id="IPR016652">
    <property type="entry name" value="Ubiquitinyl_hydrolase"/>
</dbReference>
<evidence type="ECO:0000313" key="19">
    <source>
        <dbReference type="Proteomes" id="UP000271241"/>
    </source>
</evidence>
<keyword evidence="3 11" id="KW-0645">Protease</keyword>
<dbReference type="Gene3D" id="3.90.70.10">
    <property type="entry name" value="Cysteine proteinases"/>
    <property type="match status" value="1"/>
</dbReference>
<evidence type="ECO:0000256" key="8">
    <source>
        <dbReference type="ARBA" id="ARBA00022801"/>
    </source>
</evidence>
<name>A0A4P9XZ56_9FUNG</name>
<dbReference type="EMBL" id="KZ992439">
    <property type="protein sequence ID" value="RKP10740.1"/>
    <property type="molecule type" value="Genomic_DNA"/>
</dbReference>
<feature type="domain" description="USP" evidence="16">
    <location>
        <begin position="309"/>
        <end position="778"/>
    </location>
</feature>
<dbReference type="InterPro" id="IPR013083">
    <property type="entry name" value="Znf_RING/FYVE/PHD"/>
</dbReference>
<dbReference type="Pfam" id="PF00627">
    <property type="entry name" value="UBA"/>
    <property type="match status" value="2"/>
</dbReference>
<dbReference type="AlphaFoldDB" id="A0A4P9XZ56"/>
<evidence type="ECO:0000313" key="18">
    <source>
        <dbReference type="EMBL" id="RKP10740.1"/>
    </source>
</evidence>
<evidence type="ECO:0000256" key="9">
    <source>
        <dbReference type="ARBA" id="ARBA00022807"/>
    </source>
</evidence>
<feature type="binding site" evidence="13">
    <location>
        <position position="182"/>
    </location>
    <ligand>
        <name>Zn(2+)</name>
        <dbReference type="ChEBI" id="CHEBI:29105"/>
    </ligand>
</feature>
<keyword evidence="19" id="KW-1185">Reference proteome</keyword>
<dbReference type="PROSITE" id="PS50235">
    <property type="entry name" value="USP_3"/>
    <property type="match status" value="1"/>
</dbReference>
<evidence type="ECO:0000256" key="2">
    <source>
        <dbReference type="ARBA" id="ARBA00009085"/>
    </source>
</evidence>
<keyword evidence="10 11" id="KW-0862">Zinc</keyword>
<comment type="similarity">
    <text evidence="2 11">Belongs to the peptidase C19 family.</text>
</comment>
<dbReference type="SUPFAM" id="SSF54001">
    <property type="entry name" value="Cysteine proteinases"/>
    <property type="match status" value="1"/>
</dbReference>
<dbReference type="GO" id="GO:0006508">
    <property type="term" value="P:proteolysis"/>
    <property type="evidence" value="ECO:0007669"/>
    <property type="project" value="UniProtKB-KW"/>
</dbReference>
<dbReference type="SMART" id="SM00290">
    <property type="entry name" value="ZnF_UBP"/>
    <property type="match status" value="2"/>
</dbReference>
<evidence type="ECO:0000256" key="10">
    <source>
        <dbReference type="ARBA" id="ARBA00022833"/>
    </source>
</evidence>
<evidence type="ECO:0000256" key="3">
    <source>
        <dbReference type="ARBA" id="ARBA00022670"/>
    </source>
</evidence>
<feature type="domain" description="UBA" evidence="15">
    <location>
        <begin position="655"/>
        <end position="695"/>
    </location>
</feature>
<dbReference type="GO" id="GO:0004843">
    <property type="term" value="F:cysteine-type deubiquitinase activity"/>
    <property type="evidence" value="ECO:0007669"/>
    <property type="project" value="UniProtKB-UniRule"/>
</dbReference>
<dbReference type="FunFam" id="1.10.8.10:FF:000086">
    <property type="entry name" value="Ubiquitin carboxyl-terminal hydrolase"/>
    <property type="match status" value="1"/>
</dbReference>
<dbReference type="InterPro" id="IPR041432">
    <property type="entry name" value="UBP13_Znf-UBP_var"/>
</dbReference>
<gene>
    <name evidence="18" type="ORF">THASP1DRAFT_34034</name>
</gene>
<dbReference type="FunFam" id="3.30.40.10:FF:000587">
    <property type="entry name" value="Ubiquitin carboxyl-terminal hydrolase"/>
    <property type="match status" value="1"/>
</dbReference>
<dbReference type="InterPro" id="IPR001607">
    <property type="entry name" value="Znf_UBP"/>
</dbReference>
<evidence type="ECO:0000259" key="15">
    <source>
        <dbReference type="PROSITE" id="PS50030"/>
    </source>
</evidence>
<dbReference type="PROSITE" id="PS50030">
    <property type="entry name" value="UBA"/>
    <property type="match status" value="2"/>
</dbReference>
<evidence type="ECO:0000256" key="4">
    <source>
        <dbReference type="ARBA" id="ARBA00022723"/>
    </source>
</evidence>
<feature type="domain" description="UBP-type" evidence="17">
    <location>
        <begin position="3"/>
        <end position="112"/>
    </location>
</feature>
<dbReference type="InterPro" id="IPR028889">
    <property type="entry name" value="USP"/>
</dbReference>
<organism evidence="18 19">
    <name type="scientific">Thamnocephalis sphaerospora</name>
    <dbReference type="NCBI Taxonomy" id="78915"/>
    <lineage>
        <taxon>Eukaryota</taxon>
        <taxon>Fungi</taxon>
        <taxon>Fungi incertae sedis</taxon>
        <taxon>Zoopagomycota</taxon>
        <taxon>Zoopagomycotina</taxon>
        <taxon>Zoopagomycetes</taxon>
        <taxon>Zoopagales</taxon>
        <taxon>Sigmoideomycetaceae</taxon>
        <taxon>Thamnocephalis</taxon>
    </lineage>
</organism>
<dbReference type="GO" id="GO:0008270">
    <property type="term" value="F:zinc ion binding"/>
    <property type="evidence" value="ECO:0007669"/>
    <property type="project" value="UniProtKB-UniRule"/>
</dbReference>
<dbReference type="Gene3D" id="1.10.8.10">
    <property type="entry name" value="DNA helicase RuvA subunit, C-terminal domain"/>
    <property type="match status" value="2"/>
</dbReference>
<dbReference type="PROSITE" id="PS00972">
    <property type="entry name" value="USP_1"/>
    <property type="match status" value="1"/>
</dbReference>
<dbReference type="CDD" id="cd14385">
    <property type="entry name" value="UBA1_spUBP14_like"/>
    <property type="match status" value="1"/>
</dbReference>
<feature type="active site" description="Proton acceptor" evidence="12">
    <location>
        <position position="740"/>
    </location>
</feature>
<dbReference type="SUPFAM" id="SSF46934">
    <property type="entry name" value="UBA-like"/>
    <property type="match status" value="1"/>
</dbReference>
<dbReference type="OrthoDB" id="361536at2759"/>
<dbReference type="Proteomes" id="UP000271241">
    <property type="component" value="Unassembled WGS sequence"/>
</dbReference>
<dbReference type="Pfam" id="PF02148">
    <property type="entry name" value="zf-UBP"/>
    <property type="match status" value="1"/>
</dbReference>
<dbReference type="InterPro" id="IPR018200">
    <property type="entry name" value="USP_CS"/>
</dbReference>
<protein>
    <recommendedName>
        <fullName evidence="11">Ubiquitin carboxyl-terminal hydrolase</fullName>
        <ecNumber evidence="11">3.4.19.12</ecNumber>
    </recommendedName>
</protein>
<feature type="active site" description="Nucleophile" evidence="12">
    <location>
        <position position="318"/>
    </location>
</feature>
<comment type="catalytic activity">
    <reaction evidence="1 11">
        <text>Thiol-dependent hydrolysis of ester, thioester, amide, peptide and isopeptide bonds formed by the C-terminal Gly of ubiquitin (a 76-residue protein attached to proteins as an intracellular targeting signal).</text>
        <dbReference type="EC" id="3.4.19.12"/>
    </reaction>
</comment>
<sequence length="778" mass="85689">MAELCPHVLTTPLRPPGAFTTVHREECTQCFDTQDAEHGLNVCLSCFNGGCTDAERCHGQLHATTRGHPLALNVRRLRKEKPERAGDEQPPQKITKLAIIPGAQEDEYEYETRVLCLLCGGVEVDRTLSNLPEVVDGVMNSLTASKQSEIKAWEAEIVACDHIHQLQQQEATTLSEQSLAHCSQCELNGNLWLCLVCGNLGCGRKQYDGTGGNGHGLDHYATTGHALSCKLGTITPEGTADVYCYQCDDERLDPNISAHLAHFGIQIAAQQKTEKSMAELQLEQNLKFDFSMTTEDGRQLQPLFGPGYTGLKNLGNSCYMASILQSVFALPAFRSRYAQGIVEHHASCTASPAGCFQCQMHKLADGLWSGRYSVPNELGGEHDGEASVGQDGIAPAMFKELVGKDHAEFSTMRQQDVLEFFEYLVKTTEMRERASGADPTRCFRFRLEERLQCFDCKRVRYRQQPTNCLQLPVPARRLGDVSEEGAESQYERTSLQSCFDAFASTESLEWRCPQCERTTVALKTTRFATLPEVLVVCLRRFELRNWVPVKLPVPVEVPQDIISFENIRGQGLCAGEEPLPETDEGQASAATTGAVVDEGALEQLVSMGFPEPRCRKALLATGNAGAEVAMNWLFEHSDDPDIDAPLETPSSEGTKPPPELVAMLADMGFTEAQATKALRETSNSMDRAVEWLFSHPDDQGDIASEAAGQDGEDTYDSHIPANYRVSAVVSHRGTSVHCGHYVAHVRKDGRWVLFNDNKVAAADALPEADVYLLVLERV</sequence>
<evidence type="ECO:0000256" key="6">
    <source>
        <dbReference type="ARBA" id="ARBA00022771"/>
    </source>
</evidence>
<evidence type="ECO:0000256" key="12">
    <source>
        <dbReference type="PIRSR" id="PIRSR016308-1"/>
    </source>
</evidence>
<dbReference type="PROSITE" id="PS50271">
    <property type="entry name" value="ZF_UBP"/>
    <property type="match status" value="2"/>
</dbReference>
<dbReference type="FunFam" id="1.10.8.10:FF:000103">
    <property type="entry name" value="Ubiquitin carboxyl-terminal hydrolase"/>
    <property type="match status" value="1"/>
</dbReference>
<dbReference type="InterPro" id="IPR038765">
    <property type="entry name" value="Papain-like_cys_pep_sf"/>
</dbReference>
<dbReference type="PIRSF" id="PIRSF016308">
    <property type="entry name" value="UBP"/>
    <property type="match status" value="1"/>
</dbReference>
<accession>A0A4P9XZ56</accession>
<keyword evidence="4 11" id="KW-0479">Metal-binding</keyword>
<dbReference type="GO" id="GO:0016579">
    <property type="term" value="P:protein deubiquitination"/>
    <property type="evidence" value="ECO:0007669"/>
    <property type="project" value="InterPro"/>
</dbReference>
<dbReference type="FunFam" id="3.30.40.10:FF:000396">
    <property type="entry name" value="Ubiquitin carboxyl-terminal hydrolase"/>
    <property type="match status" value="1"/>
</dbReference>
<dbReference type="PANTHER" id="PTHR21646:SF10">
    <property type="entry name" value="UBIQUITIN CARBOXYL-TERMINAL HYDROLASE 14"/>
    <property type="match status" value="1"/>
</dbReference>
<proteinExistence type="inferred from homology"/>
<evidence type="ECO:0000259" key="16">
    <source>
        <dbReference type="PROSITE" id="PS50235"/>
    </source>
</evidence>
<feature type="binding site" evidence="13">
    <location>
        <position position="202"/>
    </location>
    <ligand>
        <name>Zn(2+)</name>
        <dbReference type="ChEBI" id="CHEBI:29105"/>
    </ligand>
</feature>
<keyword evidence="9 11" id="KW-0788">Thiol protease</keyword>
<evidence type="ECO:0000256" key="11">
    <source>
        <dbReference type="PIRNR" id="PIRNR016308"/>
    </source>
</evidence>
<feature type="domain" description="UBP-type" evidence="17">
    <location>
        <begin position="158"/>
        <end position="267"/>
    </location>
</feature>
<dbReference type="InterPro" id="IPR009060">
    <property type="entry name" value="UBA-like_sf"/>
</dbReference>
<keyword evidence="5" id="KW-0677">Repeat</keyword>
<feature type="domain" description="UBA" evidence="15">
    <location>
        <begin position="595"/>
        <end position="636"/>
    </location>
</feature>
<reference evidence="19" key="1">
    <citation type="journal article" date="2018" name="Nat. Microbiol.">
        <title>Leveraging single-cell genomics to expand the fungal tree of life.</title>
        <authorList>
            <person name="Ahrendt S.R."/>
            <person name="Quandt C.A."/>
            <person name="Ciobanu D."/>
            <person name="Clum A."/>
            <person name="Salamov A."/>
            <person name="Andreopoulos B."/>
            <person name="Cheng J.F."/>
            <person name="Woyke T."/>
            <person name="Pelin A."/>
            <person name="Henrissat B."/>
            <person name="Reynolds N.K."/>
            <person name="Benny G.L."/>
            <person name="Smith M.E."/>
            <person name="James T.Y."/>
            <person name="Grigoriev I.V."/>
        </authorList>
    </citation>
    <scope>NUCLEOTIDE SEQUENCE [LARGE SCALE GENOMIC DNA]</scope>
    <source>
        <strain evidence="19">RSA 1356</strain>
    </source>
</reference>
<dbReference type="CDD" id="cd02658">
    <property type="entry name" value="Peptidase_C19B"/>
    <property type="match status" value="1"/>
</dbReference>
<evidence type="ECO:0000256" key="14">
    <source>
        <dbReference type="PROSITE-ProRule" id="PRU00502"/>
    </source>
</evidence>
<dbReference type="InterPro" id="IPR015940">
    <property type="entry name" value="UBA"/>
</dbReference>
<dbReference type="PANTHER" id="PTHR21646">
    <property type="entry name" value="UBIQUITIN CARBOXYL-TERMINAL HYDROLASE"/>
    <property type="match status" value="1"/>
</dbReference>
<dbReference type="EC" id="3.4.19.12" evidence="11"/>
<evidence type="ECO:0000259" key="17">
    <source>
        <dbReference type="PROSITE" id="PS50271"/>
    </source>
</evidence>
<dbReference type="InterPro" id="IPR050185">
    <property type="entry name" value="Ub_carboxyl-term_hydrolase"/>
</dbReference>